<dbReference type="AlphaFoldDB" id="A0AA35RL43"/>
<evidence type="ECO:0000256" key="2">
    <source>
        <dbReference type="ARBA" id="ARBA00022771"/>
    </source>
</evidence>
<proteinExistence type="predicted"/>
<name>A0AA35RL43_GEOBA</name>
<keyword evidence="2 4" id="KW-0863">Zinc-finger</keyword>
<evidence type="ECO:0000256" key="4">
    <source>
        <dbReference type="PROSITE-ProRule" id="PRU00207"/>
    </source>
</evidence>
<evidence type="ECO:0000259" key="5">
    <source>
        <dbReference type="PROSITE" id="PS50145"/>
    </source>
</evidence>
<accession>A0AA35RL43</accession>
<feature type="domain" description="TRAF-type" evidence="5">
    <location>
        <begin position="13"/>
        <end position="59"/>
    </location>
</feature>
<keyword evidence="1 4" id="KW-0479">Metal-binding</keyword>
<dbReference type="Gene3D" id="3.30.40.10">
    <property type="entry name" value="Zinc/RING finger domain, C3HC4 (zinc finger)"/>
    <property type="match status" value="1"/>
</dbReference>
<dbReference type="PANTHER" id="PTHR10131:SF94">
    <property type="entry name" value="TNF RECEPTOR-ASSOCIATED FACTOR 4"/>
    <property type="match status" value="1"/>
</dbReference>
<dbReference type="PANTHER" id="PTHR10131">
    <property type="entry name" value="TNF RECEPTOR ASSOCIATED FACTOR"/>
    <property type="match status" value="1"/>
</dbReference>
<protein>
    <submittedName>
        <fullName evidence="6">TNF receptor-associated factor 5</fullName>
    </submittedName>
</protein>
<dbReference type="Pfam" id="PF02176">
    <property type="entry name" value="zf-TRAF"/>
    <property type="match status" value="1"/>
</dbReference>
<evidence type="ECO:0000256" key="3">
    <source>
        <dbReference type="ARBA" id="ARBA00022833"/>
    </source>
</evidence>
<dbReference type="PROSITE" id="PS50145">
    <property type="entry name" value="ZF_TRAF"/>
    <property type="match status" value="1"/>
</dbReference>
<reference evidence="6" key="1">
    <citation type="submission" date="2023-03" db="EMBL/GenBank/DDBJ databases">
        <authorList>
            <person name="Steffen K."/>
            <person name="Cardenas P."/>
        </authorList>
    </citation>
    <scope>NUCLEOTIDE SEQUENCE</scope>
</reference>
<dbReference type="Proteomes" id="UP001174909">
    <property type="component" value="Unassembled WGS sequence"/>
</dbReference>
<sequence>TGKGESPLQGECHYDVCGQYLLECPNKCGKKSIKRKNIPLHRERCPLEKLNCPFKYAGCSLPVLRKNMDRHCNKGVQNHLLLVAEAHQKLAGKCDELTRKNEELVRKVEELAPNPKRIRLSYDTNTFMF</sequence>
<keyword evidence="3 4" id="KW-0862">Zinc</keyword>
<dbReference type="InterPro" id="IPR001293">
    <property type="entry name" value="Znf_TRAF"/>
</dbReference>
<feature type="zinc finger region" description="TRAF-type" evidence="4">
    <location>
        <begin position="13"/>
        <end position="59"/>
    </location>
</feature>
<keyword evidence="7" id="KW-1185">Reference proteome</keyword>
<evidence type="ECO:0000313" key="6">
    <source>
        <dbReference type="EMBL" id="CAI8012062.1"/>
    </source>
</evidence>
<evidence type="ECO:0000256" key="1">
    <source>
        <dbReference type="ARBA" id="ARBA00022723"/>
    </source>
</evidence>
<dbReference type="EMBL" id="CASHTH010001150">
    <property type="protein sequence ID" value="CAI8012062.1"/>
    <property type="molecule type" value="Genomic_DNA"/>
</dbReference>
<organism evidence="6 7">
    <name type="scientific">Geodia barretti</name>
    <name type="common">Barrett's horny sponge</name>
    <dbReference type="NCBI Taxonomy" id="519541"/>
    <lineage>
        <taxon>Eukaryota</taxon>
        <taxon>Metazoa</taxon>
        <taxon>Porifera</taxon>
        <taxon>Demospongiae</taxon>
        <taxon>Heteroscleromorpha</taxon>
        <taxon>Tetractinellida</taxon>
        <taxon>Astrophorina</taxon>
        <taxon>Geodiidae</taxon>
        <taxon>Geodia</taxon>
    </lineage>
</organism>
<keyword evidence="6" id="KW-0675">Receptor</keyword>
<gene>
    <name evidence="6" type="ORF">GBAR_LOCUS7750</name>
</gene>
<dbReference type="GO" id="GO:0008270">
    <property type="term" value="F:zinc ion binding"/>
    <property type="evidence" value="ECO:0007669"/>
    <property type="project" value="UniProtKB-KW"/>
</dbReference>
<feature type="non-terminal residue" evidence="6">
    <location>
        <position position="129"/>
    </location>
</feature>
<dbReference type="InterPro" id="IPR013083">
    <property type="entry name" value="Znf_RING/FYVE/PHD"/>
</dbReference>
<comment type="caution">
    <text evidence="6">The sequence shown here is derived from an EMBL/GenBank/DDBJ whole genome shotgun (WGS) entry which is preliminary data.</text>
</comment>
<evidence type="ECO:0000313" key="7">
    <source>
        <dbReference type="Proteomes" id="UP001174909"/>
    </source>
</evidence>